<protein>
    <submittedName>
        <fullName evidence="2">Putative lipase</fullName>
    </submittedName>
</protein>
<accession>A0A378JKG5</accession>
<gene>
    <name evidence="2" type="ORF">NCTC13316_01271</name>
</gene>
<evidence type="ECO:0000313" key="3">
    <source>
        <dbReference type="Proteomes" id="UP000254794"/>
    </source>
</evidence>
<dbReference type="Proteomes" id="UP000254794">
    <property type="component" value="Unassembled WGS sequence"/>
</dbReference>
<dbReference type="SUPFAM" id="SSF53474">
    <property type="entry name" value="alpha/beta-Hydrolases"/>
    <property type="match status" value="1"/>
</dbReference>
<reference evidence="2 3" key="1">
    <citation type="submission" date="2018-06" db="EMBL/GenBank/DDBJ databases">
        <authorList>
            <consortium name="Pathogen Informatics"/>
            <person name="Doyle S."/>
        </authorList>
    </citation>
    <scope>NUCLEOTIDE SEQUENCE [LARGE SCALE GENOMIC DNA]</scope>
    <source>
        <strain evidence="2 3">NCTC13316</strain>
    </source>
</reference>
<sequence length="346" mass="39357">MPWEKGFFNTTKKFIQKNQPVSYTGALIHPYYWLMSKTEDYICYRTNCNPNSKSKTHVYVVPGTADFPLSLFKLVRRLIRKKNLNDIVSFTIVSFQNRFHGRGIDEFADELFEKIRADKAECIAIIGHSRGGLVGSKAALKAKKHGIKVKAVITLATPFNGSYLALPPLTWFSTSVKQMEIKSKYLEELSALIVQSEISHHFMIAGNDGIVSSGAFIKEYVDKHPNSMKIFPRQGHLSLPTSHELINDICDILKDDTIEEVNSFDLDISSYENFFYLGDDNDSENSIETASNKEASKKSLEINLDNATPVIVDDSFYEDLIYLNNDDNFKEELETLGIEEQRSCRY</sequence>
<keyword evidence="3" id="KW-1185">Reference proteome</keyword>
<evidence type="ECO:0000313" key="2">
    <source>
        <dbReference type="EMBL" id="STX51178.1"/>
    </source>
</evidence>
<organism evidence="2 3">
    <name type="scientific">Legionella busanensis</name>
    <dbReference type="NCBI Taxonomy" id="190655"/>
    <lineage>
        <taxon>Bacteria</taxon>
        <taxon>Pseudomonadati</taxon>
        <taxon>Pseudomonadota</taxon>
        <taxon>Gammaproteobacteria</taxon>
        <taxon>Legionellales</taxon>
        <taxon>Legionellaceae</taxon>
        <taxon>Legionella</taxon>
    </lineage>
</organism>
<dbReference type="Gene3D" id="3.40.50.1820">
    <property type="entry name" value="alpha/beta hydrolase"/>
    <property type="match status" value="1"/>
</dbReference>
<dbReference type="InterPro" id="IPR012908">
    <property type="entry name" value="PGAP1-ab_dom-like"/>
</dbReference>
<dbReference type="OrthoDB" id="5648135at2"/>
<evidence type="ECO:0000259" key="1">
    <source>
        <dbReference type="Pfam" id="PF07819"/>
    </source>
</evidence>
<feature type="domain" description="GPI inositol-deacylase PGAP1-like alpha/beta" evidence="1">
    <location>
        <begin position="118"/>
        <end position="167"/>
    </location>
</feature>
<dbReference type="AlphaFoldDB" id="A0A378JKG5"/>
<dbReference type="InterPro" id="IPR029058">
    <property type="entry name" value="AB_hydrolase_fold"/>
</dbReference>
<proteinExistence type="predicted"/>
<dbReference type="EMBL" id="UGOD01000001">
    <property type="protein sequence ID" value="STX51178.1"/>
    <property type="molecule type" value="Genomic_DNA"/>
</dbReference>
<name>A0A378JKG5_9GAMM</name>
<dbReference type="GO" id="GO:0016788">
    <property type="term" value="F:hydrolase activity, acting on ester bonds"/>
    <property type="evidence" value="ECO:0007669"/>
    <property type="project" value="InterPro"/>
</dbReference>
<dbReference type="RefSeq" id="WP_115330829.1">
    <property type="nucleotide sequence ID" value="NZ_CAAAHP010000001.1"/>
</dbReference>
<dbReference type="Pfam" id="PF07819">
    <property type="entry name" value="PGAP1"/>
    <property type="match status" value="1"/>
</dbReference>